<organism evidence="1 2">
    <name type="scientific">Dyadobacter helix</name>
    <dbReference type="NCBI Taxonomy" id="2822344"/>
    <lineage>
        <taxon>Bacteria</taxon>
        <taxon>Pseudomonadati</taxon>
        <taxon>Bacteroidota</taxon>
        <taxon>Cytophagia</taxon>
        <taxon>Cytophagales</taxon>
        <taxon>Spirosomataceae</taxon>
        <taxon>Dyadobacter</taxon>
    </lineage>
</organism>
<protein>
    <submittedName>
        <fullName evidence="1">Uncharacterized protein</fullName>
    </submittedName>
</protein>
<proteinExistence type="predicted"/>
<sequence>MLLPFSKGHDKTTSEIKALQVQLFVVPLLRLLYPKITGSYKISVKIHLYKAPGIEYVAFGFE</sequence>
<evidence type="ECO:0000313" key="1">
    <source>
        <dbReference type="EMBL" id="CAG5001521.1"/>
    </source>
</evidence>
<dbReference type="EMBL" id="CAJRAF010000002">
    <property type="protein sequence ID" value="CAG5001521.1"/>
    <property type="molecule type" value="Genomic_DNA"/>
</dbReference>
<gene>
    <name evidence="1" type="ORF">DYBT9275_02681</name>
</gene>
<accession>A0A916JCM6</accession>
<keyword evidence="2" id="KW-1185">Reference proteome</keyword>
<name>A0A916JCM6_9BACT</name>
<evidence type="ECO:0000313" key="2">
    <source>
        <dbReference type="Proteomes" id="UP000680038"/>
    </source>
</evidence>
<comment type="caution">
    <text evidence="1">The sequence shown here is derived from an EMBL/GenBank/DDBJ whole genome shotgun (WGS) entry which is preliminary data.</text>
</comment>
<reference evidence="1" key="1">
    <citation type="submission" date="2021-04" db="EMBL/GenBank/DDBJ databases">
        <authorList>
            <person name="Rodrigo-Torres L."/>
            <person name="Arahal R. D."/>
            <person name="Lucena T."/>
        </authorList>
    </citation>
    <scope>NUCLEOTIDE SEQUENCE</scope>
    <source>
        <strain evidence="1">CECT 9275</strain>
    </source>
</reference>
<dbReference type="AlphaFoldDB" id="A0A916JCM6"/>
<dbReference type="Proteomes" id="UP000680038">
    <property type="component" value="Unassembled WGS sequence"/>
</dbReference>